<evidence type="ECO:0000313" key="2">
    <source>
        <dbReference type="EMBL" id="CAG8616096.1"/>
    </source>
</evidence>
<feature type="compositionally biased region" description="Basic and acidic residues" evidence="1">
    <location>
        <begin position="15"/>
        <end position="28"/>
    </location>
</feature>
<feature type="region of interest" description="Disordered" evidence="1">
    <location>
        <begin position="15"/>
        <end position="50"/>
    </location>
</feature>
<evidence type="ECO:0000256" key="1">
    <source>
        <dbReference type="SAM" id="MobiDB-lite"/>
    </source>
</evidence>
<dbReference type="Proteomes" id="UP000789901">
    <property type="component" value="Unassembled WGS sequence"/>
</dbReference>
<comment type="caution">
    <text evidence="2">The sequence shown here is derived from an EMBL/GenBank/DDBJ whole genome shotgun (WGS) entry which is preliminary data.</text>
</comment>
<reference evidence="2 3" key="1">
    <citation type="submission" date="2021-06" db="EMBL/GenBank/DDBJ databases">
        <authorList>
            <person name="Kallberg Y."/>
            <person name="Tangrot J."/>
            <person name="Rosling A."/>
        </authorList>
    </citation>
    <scope>NUCLEOTIDE SEQUENCE [LARGE SCALE GENOMIC DNA]</scope>
    <source>
        <strain evidence="2 3">120-4 pot B 10/14</strain>
    </source>
</reference>
<dbReference type="EMBL" id="CAJVQB010003728">
    <property type="protein sequence ID" value="CAG8616096.1"/>
    <property type="molecule type" value="Genomic_DNA"/>
</dbReference>
<keyword evidence="3" id="KW-1185">Reference proteome</keyword>
<evidence type="ECO:0000313" key="3">
    <source>
        <dbReference type="Proteomes" id="UP000789901"/>
    </source>
</evidence>
<name>A0ABN7ULG4_GIGMA</name>
<accession>A0ABN7ULG4</accession>
<organism evidence="2 3">
    <name type="scientific">Gigaspora margarita</name>
    <dbReference type="NCBI Taxonomy" id="4874"/>
    <lineage>
        <taxon>Eukaryota</taxon>
        <taxon>Fungi</taxon>
        <taxon>Fungi incertae sedis</taxon>
        <taxon>Mucoromycota</taxon>
        <taxon>Glomeromycotina</taxon>
        <taxon>Glomeromycetes</taxon>
        <taxon>Diversisporales</taxon>
        <taxon>Gigasporaceae</taxon>
        <taxon>Gigaspora</taxon>
    </lineage>
</organism>
<proteinExistence type="predicted"/>
<gene>
    <name evidence="2" type="ORF">GMARGA_LOCUS7600</name>
</gene>
<sequence length="50" mass="5643">MCECQDKYNIPKTETSKCKKQVPTDKRSSNSNAAIENNKELNNLDAKIAK</sequence>
<protein>
    <submittedName>
        <fullName evidence="2">38486_t:CDS:1</fullName>
    </submittedName>
</protein>